<dbReference type="EMBL" id="CP104311">
    <property type="protein sequence ID" value="WWF01865.1"/>
    <property type="molecule type" value="Genomic_DNA"/>
</dbReference>
<dbReference type="InterPro" id="IPR000160">
    <property type="entry name" value="GGDEF_dom"/>
</dbReference>
<keyword evidence="5" id="KW-0808">Transferase</keyword>
<dbReference type="EC" id="2.7.7.65" evidence="5"/>
<dbReference type="Gene3D" id="3.30.450.20">
    <property type="entry name" value="PAS domain"/>
    <property type="match status" value="1"/>
</dbReference>
<dbReference type="InterPro" id="IPR001789">
    <property type="entry name" value="Sig_transdc_resp-reg_receiver"/>
</dbReference>
<dbReference type="SMART" id="SM00448">
    <property type="entry name" value="REC"/>
    <property type="match status" value="1"/>
</dbReference>
<name>A0ABZ2F5N5_METCP</name>
<dbReference type="CDD" id="cd00130">
    <property type="entry name" value="PAS"/>
    <property type="match status" value="1"/>
</dbReference>
<dbReference type="PROSITE" id="PS50887">
    <property type="entry name" value="GGDEF"/>
    <property type="match status" value="1"/>
</dbReference>
<feature type="domain" description="PAS" evidence="3">
    <location>
        <begin position="130"/>
        <end position="174"/>
    </location>
</feature>
<dbReference type="Pfam" id="PF00990">
    <property type="entry name" value="GGDEF"/>
    <property type="match status" value="1"/>
</dbReference>
<dbReference type="InterPro" id="IPR029787">
    <property type="entry name" value="Nucleotide_cyclase"/>
</dbReference>
<evidence type="ECO:0000259" key="2">
    <source>
        <dbReference type="PROSITE" id="PS50110"/>
    </source>
</evidence>
<dbReference type="CDD" id="cd01949">
    <property type="entry name" value="GGDEF"/>
    <property type="match status" value="1"/>
</dbReference>
<evidence type="ECO:0000259" key="4">
    <source>
        <dbReference type="PROSITE" id="PS50887"/>
    </source>
</evidence>
<reference evidence="5 6" key="1">
    <citation type="submission" date="2022-09" db="EMBL/GenBank/DDBJ databases">
        <authorList>
            <person name="Giprobiosintez L."/>
        </authorList>
    </citation>
    <scope>NUCLEOTIDE SEQUENCE [LARGE SCALE GENOMIC DNA]</scope>
    <source>
        <strain evidence="6">VKPM-B-12549 (GBS-15)</strain>
    </source>
</reference>
<gene>
    <name evidence="5" type="ORF">N4J17_15560</name>
</gene>
<dbReference type="PROSITE" id="PS50110">
    <property type="entry name" value="RESPONSE_REGULATORY"/>
    <property type="match status" value="1"/>
</dbReference>
<dbReference type="SUPFAM" id="SSF55785">
    <property type="entry name" value="PYP-like sensor domain (PAS domain)"/>
    <property type="match status" value="1"/>
</dbReference>
<dbReference type="Gene3D" id="3.30.70.270">
    <property type="match status" value="1"/>
</dbReference>
<dbReference type="InterPro" id="IPR000014">
    <property type="entry name" value="PAS"/>
</dbReference>
<proteinExistence type="predicted"/>
<dbReference type="RefSeq" id="WP_198323660.1">
    <property type="nucleotide sequence ID" value="NZ_CP104311.1"/>
</dbReference>
<evidence type="ECO:0000313" key="6">
    <source>
        <dbReference type="Proteomes" id="UP001359308"/>
    </source>
</evidence>
<dbReference type="InterPro" id="IPR035965">
    <property type="entry name" value="PAS-like_dom_sf"/>
</dbReference>
<dbReference type="SMART" id="SM00267">
    <property type="entry name" value="GGDEF"/>
    <property type="match status" value="1"/>
</dbReference>
<dbReference type="CDD" id="cd19920">
    <property type="entry name" value="REC_PA4781-like"/>
    <property type="match status" value="1"/>
</dbReference>
<dbReference type="SUPFAM" id="SSF52172">
    <property type="entry name" value="CheY-like"/>
    <property type="match status" value="1"/>
</dbReference>
<keyword evidence="6" id="KW-1185">Reference proteome</keyword>
<dbReference type="Pfam" id="PF13426">
    <property type="entry name" value="PAS_9"/>
    <property type="match status" value="1"/>
</dbReference>
<organism evidence="5 6">
    <name type="scientific">Methylococcus capsulatus</name>
    <dbReference type="NCBI Taxonomy" id="414"/>
    <lineage>
        <taxon>Bacteria</taxon>
        <taxon>Pseudomonadati</taxon>
        <taxon>Pseudomonadota</taxon>
        <taxon>Gammaproteobacteria</taxon>
        <taxon>Methylococcales</taxon>
        <taxon>Methylococcaceae</taxon>
        <taxon>Methylococcus</taxon>
    </lineage>
</organism>
<evidence type="ECO:0000313" key="5">
    <source>
        <dbReference type="EMBL" id="WWF01865.1"/>
    </source>
</evidence>
<evidence type="ECO:0000259" key="3">
    <source>
        <dbReference type="PROSITE" id="PS50112"/>
    </source>
</evidence>
<dbReference type="PROSITE" id="PS50112">
    <property type="entry name" value="PAS"/>
    <property type="match status" value="1"/>
</dbReference>
<feature type="domain" description="Response regulatory" evidence="2">
    <location>
        <begin position="7"/>
        <end position="122"/>
    </location>
</feature>
<dbReference type="NCBIfam" id="TIGR00229">
    <property type="entry name" value="sensory_box"/>
    <property type="match status" value="1"/>
</dbReference>
<dbReference type="InterPro" id="IPR043128">
    <property type="entry name" value="Rev_trsase/Diguanyl_cyclase"/>
</dbReference>
<dbReference type="PANTHER" id="PTHR46663">
    <property type="entry name" value="DIGUANYLATE CYCLASE DGCT-RELATED"/>
    <property type="match status" value="1"/>
</dbReference>
<accession>A0ABZ2F5N5</accession>
<dbReference type="SMART" id="SM00091">
    <property type="entry name" value="PAS"/>
    <property type="match status" value="1"/>
</dbReference>
<feature type="modified residue" description="4-aspartylphosphate" evidence="1">
    <location>
        <position position="55"/>
    </location>
</feature>
<dbReference type="Gene3D" id="3.40.50.2300">
    <property type="match status" value="1"/>
</dbReference>
<dbReference type="SUPFAM" id="SSF55073">
    <property type="entry name" value="Nucleotide cyclase"/>
    <property type="match status" value="1"/>
</dbReference>
<sequence length="427" mass="47490">MSRCRPALLIVDDSPTNIRLLGGALGEDYEVRFATSGDEALQLVRRLPPDLVLLDVVMPAMDGYQVCRRLKADRVTRDIPIIFITSAGGDENEIHGFEAGAADYISKPINIPVLRTRIRNQIELHRALSELRLAASVFHNTMEGILVADADRTIIKVNEAFCGMTGYRPEDLLGLSMTMLQSDRHDDSFFDHMWETVRHNGHWVGEVWSRMKNGESHPQLLNLSRVDDGGGGISHFVAHHSDIRFLLDQSRQLERLAYHDALTGLPNRRLLMDRLQQAIAQSLRHRTLLAVAVLDLDGFKPVNDRLGHHAGDAVLVRLAERLSGVLRMSDTVGRLGGDEFVLILPDMEAATDIETVFTRILEAIAEPVSLFQDNITVTASIGVAFCPADGSEPELLLRRADRAMYRAKASGSHCYRIFDAGRDGAVY</sequence>
<dbReference type="Pfam" id="PF00072">
    <property type="entry name" value="Response_reg"/>
    <property type="match status" value="1"/>
</dbReference>
<keyword evidence="1" id="KW-0597">Phosphoprotein</keyword>
<dbReference type="PANTHER" id="PTHR46663:SF3">
    <property type="entry name" value="SLL0267 PROTEIN"/>
    <property type="match status" value="1"/>
</dbReference>
<evidence type="ECO:0000256" key="1">
    <source>
        <dbReference type="PROSITE-ProRule" id="PRU00169"/>
    </source>
</evidence>
<dbReference type="GO" id="GO:0052621">
    <property type="term" value="F:diguanylate cyclase activity"/>
    <property type="evidence" value="ECO:0007669"/>
    <property type="project" value="UniProtKB-EC"/>
</dbReference>
<dbReference type="Proteomes" id="UP001359308">
    <property type="component" value="Chromosome"/>
</dbReference>
<feature type="domain" description="GGDEF" evidence="4">
    <location>
        <begin position="287"/>
        <end position="420"/>
    </location>
</feature>
<dbReference type="InterPro" id="IPR052163">
    <property type="entry name" value="DGC-Regulatory_Protein"/>
</dbReference>
<protein>
    <submittedName>
        <fullName evidence="5">Diguanylate cyclase</fullName>
        <ecNumber evidence="5">2.7.7.65</ecNumber>
    </submittedName>
</protein>
<keyword evidence="5" id="KW-0548">Nucleotidyltransferase</keyword>
<dbReference type="NCBIfam" id="TIGR00254">
    <property type="entry name" value="GGDEF"/>
    <property type="match status" value="1"/>
</dbReference>
<dbReference type="InterPro" id="IPR011006">
    <property type="entry name" value="CheY-like_superfamily"/>
</dbReference>